<proteinExistence type="predicted"/>
<name>A0A4Y8LBJ3_9BACT</name>
<gene>
    <name evidence="2" type="ORF">E2605_01625</name>
</gene>
<dbReference type="EMBL" id="SOML01000001">
    <property type="protein sequence ID" value="TFD98812.1"/>
    <property type="molecule type" value="Genomic_DNA"/>
</dbReference>
<dbReference type="STRING" id="1121485.GCA_000426485_01093"/>
<keyword evidence="3" id="KW-1185">Reference proteome</keyword>
<organism evidence="2 3">
    <name type="scientific">Dysgonomonas capnocytophagoides</name>
    <dbReference type="NCBI Taxonomy" id="45254"/>
    <lineage>
        <taxon>Bacteria</taxon>
        <taxon>Pseudomonadati</taxon>
        <taxon>Bacteroidota</taxon>
        <taxon>Bacteroidia</taxon>
        <taxon>Bacteroidales</taxon>
        <taxon>Dysgonomonadaceae</taxon>
        <taxon>Dysgonomonas</taxon>
    </lineage>
</organism>
<evidence type="ECO:0000313" key="2">
    <source>
        <dbReference type="EMBL" id="TFD98812.1"/>
    </source>
</evidence>
<evidence type="ECO:0008006" key="4">
    <source>
        <dbReference type="Google" id="ProtNLM"/>
    </source>
</evidence>
<reference evidence="2 3" key="1">
    <citation type="submission" date="2019-03" db="EMBL/GenBank/DDBJ databases">
        <title>San Antonio Military Medical Center submission to MRSN (WRAIR), pending publication.</title>
        <authorList>
            <person name="Blyth D.M."/>
            <person name="Mccarthy S.L."/>
            <person name="Schall S.E."/>
            <person name="Stam J.A."/>
            <person name="Ong A.C."/>
            <person name="Mcgann P.T."/>
        </authorList>
    </citation>
    <scope>NUCLEOTIDE SEQUENCE [LARGE SCALE GENOMIC DNA]</scope>
    <source>
        <strain evidence="2 3">MRSN571793</strain>
    </source>
</reference>
<dbReference type="AlphaFoldDB" id="A0A4Y8LBJ3"/>
<evidence type="ECO:0000256" key="1">
    <source>
        <dbReference type="SAM" id="SignalP"/>
    </source>
</evidence>
<feature type="signal peptide" evidence="1">
    <location>
        <begin position="1"/>
        <end position="23"/>
    </location>
</feature>
<feature type="chain" id="PRO_5021508845" description="PKD domain-containing protein" evidence="1">
    <location>
        <begin position="24"/>
        <end position="300"/>
    </location>
</feature>
<dbReference type="PROSITE" id="PS51257">
    <property type="entry name" value="PROKAR_LIPOPROTEIN"/>
    <property type="match status" value="1"/>
</dbReference>
<comment type="caution">
    <text evidence="2">The sequence shown here is derived from an EMBL/GenBank/DDBJ whole genome shotgun (WGS) entry which is preliminary data.</text>
</comment>
<evidence type="ECO:0000313" key="3">
    <source>
        <dbReference type="Proteomes" id="UP000297861"/>
    </source>
</evidence>
<sequence length="300" mass="33424">MKTIYKSLLILFSGILLFSACSPDDPKLDTPIAKDKLSFEAYQDSENPNKVIIKSNNTSDIVYWSWDNTSGSAGGYTTNYSDTLKFGFAGKYTINYSIASNGGLVAADPKVIDITTYDLDYMEKSVLWTYLTGGVGKEKTWYLDLDARGKSVYFDGPMFFYGTDDSWESVTEGKTVGGDSWNWSPKYSENTWLMSAVDYGSLTFGAITGHTLVADKKAESKTENGSYWMDVDKHTLTTTNATILRDSGRIAIVTKWTSMKILSLTENSMQLAVLRDNDPSEGPCLLVYNYVSKAYYDSHK</sequence>
<dbReference type="SMR" id="A0A4Y8LBJ3"/>
<dbReference type="OrthoDB" id="646668at2"/>
<keyword evidence="1" id="KW-0732">Signal</keyword>
<protein>
    <recommendedName>
        <fullName evidence="4">PKD domain-containing protein</fullName>
    </recommendedName>
</protein>
<dbReference type="RefSeq" id="WP_026625304.1">
    <property type="nucleotide sequence ID" value="NZ_AP028867.1"/>
</dbReference>
<dbReference type="Proteomes" id="UP000297861">
    <property type="component" value="Unassembled WGS sequence"/>
</dbReference>
<accession>A0A4Y8LBJ3</accession>